<feature type="transmembrane region" description="Helical" evidence="1">
    <location>
        <begin position="10"/>
        <end position="28"/>
    </location>
</feature>
<evidence type="ECO:0000313" key="2">
    <source>
        <dbReference type="EMBL" id="DAD86557.1"/>
    </source>
</evidence>
<proteinExistence type="predicted"/>
<keyword evidence="2" id="KW-0449">Lipoprotein</keyword>
<keyword evidence="1" id="KW-1133">Transmembrane helix</keyword>
<evidence type="ECO:0000256" key="1">
    <source>
        <dbReference type="SAM" id="Phobius"/>
    </source>
</evidence>
<sequence>MECTALNDKLIHLAGYAVLMIGLFLLFMSPPEGRKIGQALFMQIFSSIGLIIVAVQLFYVCK</sequence>
<accession>A0A8S5MVX5</accession>
<feature type="transmembrane region" description="Helical" evidence="1">
    <location>
        <begin position="40"/>
        <end position="61"/>
    </location>
</feature>
<organism evidence="2">
    <name type="scientific">Inoviridae sp. ct6Sz5</name>
    <dbReference type="NCBI Taxonomy" id="2826758"/>
    <lineage>
        <taxon>Viruses</taxon>
        <taxon>Monodnaviria</taxon>
        <taxon>Loebvirae</taxon>
        <taxon>Hofneiviricota</taxon>
        <taxon>Faserviricetes</taxon>
        <taxon>Tubulavirales</taxon>
        <taxon>Inoviridae</taxon>
    </lineage>
</organism>
<reference evidence="2" key="1">
    <citation type="journal article" date="2021" name="Proc. Natl. Acad. Sci. U.S.A.">
        <title>A Catalog of Tens of Thousands of Viruses from Human Metagenomes Reveals Hidden Associations with Chronic Diseases.</title>
        <authorList>
            <person name="Tisza M.J."/>
            <person name="Buck C.B."/>
        </authorList>
    </citation>
    <scope>NUCLEOTIDE SEQUENCE</scope>
    <source>
        <strain evidence="2">Ct6Sz5</strain>
    </source>
</reference>
<dbReference type="EMBL" id="BK015002">
    <property type="protein sequence ID" value="DAD86557.1"/>
    <property type="molecule type" value="Genomic_DNA"/>
</dbReference>
<keyword evidence="1" id="KW-0812">Transmembrane</keyword>
<name>A0A8S5MVX5_9VIRU</name>
<protein>
    <submittedName>
        <fullName evidence="2">Putative periplasmic lipoprotein</fullName>
    </submittedName>
</protein>
<keyword evidence="1" id="KW-0472">Membrane</keyword>